<keyword evidence="2" id="KW-1185">Reference proteome</keyword>
<comment type="caution">
    <text evidence="1">The sequence shown here is derived from an EMBL/GenBank/DDBJ whole genome shotgun (WGS) entry which is preliminary data.</text>
</comment>
<name>A0ACB9C4Z6_ARCLA</name>
<protein>
    <submittedName>
        <fullName evidence="1">Uncharacterized protein</fullName>
    </submittedName>
</protein>
<proteinExistence type="predicted"/>
<dbReference type="EMBL" id="CM042051">
    <property type="protein sequence ID" value="KAI3729359.1"/>
    <property type="molecule type" value="Genomic_DNA"/>
</dbReference>
<reference evidence="2" key="1">
    <citation type="journal article" date="2022" name="Mol. Ecol. Resour.">
        <title>The genomes of chicory, endive, great burdock and yacon provide insights into Asteraceae palaeo-polyploidization history and plant inulin production.</title>
        <authorList>
            <person name="Fan W."/>
            <person name="Wang S."/>
            <person name="Wang H."/>
            <person name="Wang A."/>
            <person name="Jiang F."/>
            <person name="Liu H."/>
            <person name="Zhao H."/>
            <person name="Xu D."/>
            <person name="Zhang Y."/>
        </authorList>
    </citation>
    <scope>NUCLEOTIDE SEQUENCE [LARGE SCALE GENOMIC DNA]</scope>
    <source>
        <strain evidence="2">cv. Niubang</strain>
    </source>
</reference>
<dbReference type="Proteomes" id="UP001055879">
    <property type="component" value="Linkage Group LG05"/>
</dbReference>
<reference evidence="1 2" key="2">
    <citation type="journal article" date="2022" name="Mol. Ecol. Resour.">
        <title>The genomes of chicory, endive, great burdock and yacon provide insights into Asteraceae paleo-polyploidization history and plant inulin production.</title>
        <authorList>
            <person name="Fan W."/>
            <person name="Wang S."/>
            <person name="Wang H."/>
            <person name="Wang A."/>
            <person name="Jiang F."/>
            <person name="Liu H."/>
            <person name="Zhao H."/>
            <person name="Xu D."/>
            <person name="Zhang Y."/>
        </authorList>
    </citation>
    <scope>NUCLEOTIDE SEQUENCE [LARGE SCALE GENOMIC DNA]</scope>
    <source>
        <strain evidence="2">cv. Niubang</strain>
    </source>
</reference>
<organism evidence="1 2">
    <name type="scientific">Arctium lappa</name>
    <name type="common">Greater burdock</name>
    <name type="synonym">Lappa major</name>
    <dbReference type="NCBI Taxonomy" id="4217"/>
    <lineage>
        <taxon>Eukaryota</taxon>
        <taxon>Viridiplantae</taxon>
        <taxon>Streptophyta</taxon>
        <taxon>Embryophyta</taxon>
        <taxon>Tracheophyta</taxon>
        <taxon>Spermatophyta</taxon>
        <taxon>Magnoliopsida</taxon>
        <taxon>eudicotyledons</taxon>
        <taxon>Gunneridae</taxon>
        <taxon>Pentapetalae</taxon>
        <taxon>asterids</taxon>
        <taxon>campanulids</taxon>
        <taxon>Asterales</taxon>
        <taxon>Asteraceae</taxon>
        <taxon>Carduoideae</taxon>
        <taxon>Cardueae</taxon>
        <taxon>Arctiinae</taxon>
        <taxon>Arctium</taxon>
    </lineage>
</organism>
<gene>
    <name evidence="1" type="ORF">L6452_18015</name>
</gene>
<accession>A0ACB9C4Z6</accession>
<sequence length="82" mass="8580">MEIEFFTVAGTGGRCCLTLALGDITILVMVTVLVMVTTGPFNFTTTSSYTIAASPGDVKLVSYDEDHGSSSTTGPTTSDKHL</sequence>
<evidence type="ECO:0000313" key="1">
    <source>
        <dbReference type="EMBL" id="KAI3729359.1"/>
    </source>
</evidence>
<evidence type="ECO:0000313" key="2">
    <source>
        <dbReference type="Proteomes" id="UP001055879"/>
    </source>
</evidence>